<keyword evidence="2" id="KW-1185">Reference proteome</keyword>
<gene>
    <name evidence="1" type="ORF">BPOR_0757g00020</name>
</gene>
<comment type="caution">
    <text evidence="1">The sequence shown here is derived from an EMBL/GenBank/DDBJ whole genome shotgun (WGS) entry which is preliminary data.</text>
</comment>
<evidence type="ECO:0000313" key="2">
    <source>
        <dbReference type="Proteomes" id="UP000297280"/>
    </source>
</evidence>
<evidence type="ECO:0000313" key="1">
    <source>
        <dbReference type="EMBL" id="TGO82796.1"/>
    </source>
</evidence>
<dbReference type="EMBL" id="PQXO01000754">
    <property type="protein sequence ID" value="TGO82796.1"/>
    <property type="molecule type" value="Genomic_DNA"/>
</dbReference>
<sequence length="62" mass="7106">MSKHDQEPTDRYAAVGRIRQADVKEEIRPGQKRSAQIRLQTKGAIWKEIDTLYISISILQAP</sequence>
<dbReference type="Proteomes" id="UP000297280">
    <property type="component" value="Unassembled WGS sequence"/>
</dbReference>
<reference evidence="1 2" key="1">
    <citation type="submission" date="2017-12" db="EMBL/GenBank/DDBJ databases">
        <title>Comparative genomics of Botrytis spp.</title>
        <authorList>
            <person name="Valero-Jimenez C.A."/>
            <person name="Tapia P."/>
            <person name="Veloso J."/>
            <person name="Silva-Moreno E."/>
            <person name="Staats M."/>
            <person name="Valdes J.H."/>
            <person name="Van Kan J.A.L."/>
        </authorList>
    </citation>
    <scope>NUCLEOTIDE SEQUENCE [LARGE SCALE GENOMIC DNA]</scope>
    <source>
        <strain evidence="1 2">MUCL3349</strain>
    </source>
</reference>
<proteinExistence type="predicted"/>
<protein>
    <submittedName>
        <fullName evidence="1">Uncharacterized protein</fullName>
    </submittedName>
</protein>
<dbReference type="AlphaFoldDB" id="A0A4Z1KBL6"/>
<organism evidence="1 2">
    <name type="scientific">Botrytis porri</name>
    <dbReference type="NCBI Taxonomy" id="87229"/>
    <lineage>
        <taxon>Eukaryota</taxon>
        <taxon>Fungi</taxon>
        <taxon>Dikarya</taxon>
        <taxon>Ascomycota</taxon>
        <taxon>Pezizomycotina</taxon>
        <taxon>Leotiomycetes</taxon>
        <taxon>Helotiales</taxon>
        <taxon>Sclerotiniaceae</taxon>
        <taxon>Botrytis</taxon>
    </lineage>
</organism>
<accession>A0A4Z1KBL6</accession>
<name>A0A4Z1KBL6_9HELO</name>